<dbReference type="PANTHER" id="PTHR43157:SF61">
    <property type="entry name" value="DEHYDROGENASE_REDUCTASE FAMILY PROTEIN, PUTATIVE (AFU_ORTHOLOGUE AFUA_3G01250)-RELATED"/>
    <property type="match status" value="1"/>
</dbReference>
<reference evidence="2" key="2">
    <citation type="submission" date="2020-05" db="EMBL/GenBank/DDBJ databases">
        <authorList>
            <person name="Kim H.-S."/>
            <person name="Proctor R.H."/>
            <person name="Brown D.W."/>
        </authorList>
    </citation>
    <scope>NUCLEOTIDE SEQUENCE</scope>
    <source>
        <strain evidence="2">NRRL 20472</strain>
    </source>
</reference>
<dbReference type="Gene3D" id="3.40.50.720">
    <property type="entry name" value="NAD(P)-binding Rossmann-like Domain"/>
    <property type="match status" value="1"/>
</dbReference>
<name>A0A8H4TFZ0_9HYPO</name>
<evidence type="ECO:0000256" key="1">
    <source>
        <dbReference type="ARBA" id="ARBA00023002"/>
    </source>
</evidence>
<dbReference type="EMBL" id="JABEXW010000737">
    <property type="protein sequence ID" value="KAF4957074.1"/>
    <property type="molecule type" value="Genomic_DNA"/>
</dbReference>
<dbReference type="Pfam" id="PF00106">
    <property type="entry name" value="adh_short"/>
    <property type="match status" value="1"/>
</dbReference>
<protein>
    <submittedName>
        <fullName evidence="2">Uncharacterized protein</fullName>
    </submittedName>
</protein>
<dbReference type="GO" id="GO:0016491">
    <property type="term" value="F:oxidoreductase activity"/>
    <property type="evidence" value="ECO:0007669"/>
    <property type="project" value="UniProtKB-KW"/>
</dbReference>
<proteinExistence type="predicted"/>
<keyword evidence="3" id="KW-1185">Reference proteome</keyword>
<keyword evidence="1" id="KW-0560">Oxidoreductase</keyword>
<evidence type="ECO:0000313" key="3">
    <source>
        <dbReference type="Proteomes" id="UP000622797"/>
    </source>
</evidence>
<evidence type="ECO:0000313" key="2">
    <source>
        <dbReference type="EMBL" id="KAF4957074.1"/>
    </source>
</evidence>
<gene>
    <name evidence="2" type="ORF">FSARC_11405</name>
</gene>
<dbReference type="InterPro" id="IPR036291">
    <property type="entry name" value="NAD(P)-bd_dom_sf"/>
</dbReference>
<reference evidence="2" key="1">
    <citation type="journal article" date="2020" name="BMC Genomics">
        <title>Correction to: Identification and distribution of gene clusters required for synthesis of sphingolipid metabolism inhibitors in diverse species of the filamentous fungus Fusarium.</title>
        <authorList>
            <person name="Kim H.S."/>
            <person name="Lohmar J.M."/>
            <person name="Busman M."/>
            <person name="Brown D.W."/>
            <person name="Naumann T.A."/>
            <person name="Divon H.H."/>
            <person name="Lysoe E."/>
            <person name="Uhlig S."/>
            <person name="Proctor R.H."/>
        </authorList>
    </citation>
    <scope>NUCLEOTIDE SEQUENCE</scope>
    <source>
        <strain evidence="2">NRRL 20472</strain>
    </source>
</reference>
<dbReference type="Proteomes" id="UP000622797">
    <property type="component" value="Unassembled WGS sequence"/>
</dbReference>
<accession>A0A8H4TFZ0</accession>
<dbReference type="OrthoDB" id="542013at2759"/>
<dbReference type="AlphaFoldDB" id="A0A8H4TFZ0"/>
<dbReference type="SUPFAM" id="SSF51735">
    <property type="entry name" value="NAD(P)-binding Rossmann-fold domains"/>
    <property type="match status" value="1"/>
</dbReference>
<comment type="caution">
    <text evidence="2">The sequence shown here is derived from an EMBL/GenBank/DDBJ whole genome shotgun (WGS) entry which is preliminary data.</text>
</comment>
<organism evidence="2 3">
    <name type="scientific">Fusarium sarcochroum</name>
    <dbReference type="NCBI Taxonomy" id="1208366"/>
    <lineage>
        <taxon>Eukaryota</taxon>
        <taxon>Fungi</taxon>
        <taxon>Dikarya</taxon>
        <taxon>Ascomycota</taxon>
        <taxon>Pezizomycotina</taxon>
        <taxon>Sordariomycetes</taxon>
        <taxon>Hypocreomycetidae</taxon>
        <taxon>Hypocreales</taxon>
        <taxon>Nectriaceae</taxon>
        <taxon>Fusarium</taxon>
        <taxon>Fusarium lateritium species complex</taxon>
    </lineage>
</organism>
<sequence>MGFYDFARAQWSAMPLIPTKTTTVGKTYVVTGANTGLGFEAAKHLVRLGAKHVILGVRSLEKGKVAAEAIAQATGRSDMCEVWQLDLASLASVESFAEKIQALDRLDALINNAGIALAEFMLSEGVETSVTVNVISTMLLAIRALPKLMESAKRFDTQPHLSIVTSNTAFACKGMLEELDSNVFEALGKECFGMEVQYPFTKLLQVYATRQLASVYPTWETGVIINVTSPGLCSTDLARNATGLFRIQIMLLRGLLGRTAEEGSRTLLHAAFAGQESHGKFLSDCQIKEQKVPSWVIDQDGNEIQQRLWKDLVETLNKKGHRVDIPI</sequence>
<dbReference type="InterPro" id="IPR002347">
    <property type="entry name" value="SDR_fam"/>
</dbReference>
<dbReference type="PANTHER" id="PTHR43157">
    <property type="entry name" value="PHOSPHATIDYLINOSITOL-GLYCAN BIOSYNTHESIS CLASS F PROTEIN-RELATED"/>
    <property type="match status" value="1"/>
</dbReference>
<dbReference type="PRINTS" id="PR00081">
    <property type="entry name" value="GDHRDH"/>
</dbReference>